<dbReference type="AlphaFoldDB" id="A0A645BZX2"/>
<comment type="caution">
    <text evidence="1">The sequence shown here is derived from an EMBL/GenBank/DDBJ whole genome shotgun (WGS) entry which is preliminary data.</text>
</comment>
<proteinExistence type="predicted"/>
<gene>
    <name evidence="1" type="ORF">SDC9_117194</name>
</gene>
<dbReference type="EMBL" id="VSSQ01023361">
    <property type="protein sequence ID" value="MPM70241.1"/>
    <property type="molecule type" value="Genomic_DNA"/>
</dbReference>
<name>A0A645BZX2_9ZZZZ</name>
<reference evidence="1" key="1">
    <citation type="submission" date="2019-08" db="EMBL/GenBank/DDBJ databases">
        <authorList>
            <person name="Kucharzyk K."/>
            <person name="Murdoch R.W."/>
            <person name="Higgins S."/>
            <person name="Loffler F."/>
        </authorList>
    </citation>
    <scope>NUCLEOTIDE SEQUENCE</scope>
</reference>
<accession>A0A645BZX2</accession>
<organism evidence="1">
    <name type="scientific">bioreactor metagenome</name>
    <dbReference type="NCBI Taxonomy" id="1076179"/>
    <lineage>
        <taxon>unclassified sequences</taxon>
        <taxon>metagenomes</taxon>
        <taxon>ecological metagenomes</taxon>
    </lineage>
</organism>
<sequence length="86" mass="10098">MQFGVYFVDDAGSEDDLILPGVIEYAFDFCHFLHLIVIDRFAVLHLQAQTRRAVGSGDDIIVPNYRYYFFGNLLVIRQFRHFLHPF</sequence>
<evidence type="ECO:0000313" key="1">
    <source>
        <dbReference type="EMBL" id="MPM70241.1"/>
    </source>
</evidence>
<protein>
    <submittedName>
        <fullName evidence="1">Uncharacterized protein</fullName>
    </submittedName>
</protein>